<protein>
    <submittedName>
        <fullName evidence="1">Uncharacterized protein</fullName>
    </submittedName>
</protein>
<organism evidence="1">
    <name type="scientific">marine sediment metagenome</name>
    <dbReference type="NCBI Taxonomy" id="412755"/>
    <lineage>
        <taxon>unclassified sequences</taxon>
        <taxon>metagenomes</taxon>
        <taxon>ecological metagenomes</taxon>
    </lineage>
</organism>
<proteinExistence type="predicted"/>
<accession>A0A0F9SRT0</accession>
<evidence type="ECO:0000313" key="1">
    <source>
        <dbReference type="EMBL" id="KKN39756.1"/>
    </source>
</evidence>
<dbReference type="EMBL" id="LAZR01001745">
    <property type="protein sequence ID" value="KKN39756.1"/>
    <property type="molecule type" value="Genomic_DNA"/>
</dbReference>
<sequence length="299" mass="32615">MIHPPGKSISLLGPSGAGKSHLIREALEAAGSGVVLMAPGSDEMESYRTLYDRADIPVFNEDGSVTLDVNADYIFCPVDDEDYMPSVPEHDGIAEGHRQGLRFLASIATILREDRQKKRKGLRWKVLGVDTFSGLGSLSFNAMLLNMGMSVPPPAISPEGAKFYGGYAQKMREIATQCRKLKGMGLDWLSAAHVQIKEASKTYGESGSGTAKDQHMPIFTGVFREQFPALFDVNFHAGRNENGYYLLWDTDLSRKARSRYGSLSGPELVNKGDDKIQNSWPIVEAAIQEAIDVRAAGGS</sequence>
<gene>
    <name evidence="1" type="ORF">LCGC14_0740350</name>
</gene>
<name>A0A0F9SRT0_9ZZZZ</name>
<dbReference type="AlphaFoldDB" id="A0A0F9SRT0"/>
<reference evidence="1" key="1">
    <citation type="journal article" date="2015" name="Nature">
        <title>Complex archaea that bridge the gap between prokaryotes and eukaryotes.</title>
        <authorList>
            <person name="Spang A."/>
            <person name="Saw J.H."/>
            <person name="Jorgensen S.L."/>
            <person name="Zaremba-Niedzwiedzka K."/>
            <person name="Martijn J."/>
            <person name="Lind A.E."/>
            <person name="van Eijk R."/>
            <person name="Schleper C."/>
            <person name="Guy L."/>
            <person name="Ettema T.J."/>
        </authorList>
    </citation>
    <scope>NUCLEOTIDE SEQUENCE</scope>
</reference>
<comment type="caution">
    <text evidence="1">The sequence shown here is derived from an EMBL/GenBank/DDBJ whole genome shotgun (WGS) entry which is preliminary data.</text>
</comment>